<dbReference type="Gene3D" id="1.20.1640.10">
    <property type="entry name" value="Multidrug efflux transporter AcrB transmembrane domain"/>
    <property type="match status" value="1"/>
</dbReference>
<dbReference type="GO" id="GO:0042910">
    <property type="term" value="F:xenobiotic transmembrane transporter activity"/>
    <property type="evidence" value="ECO:0007669"/>
    <property type="project" value="TreeGrafter"/>
</dbReference>
<dbReference type="Pfam" id="PF00873">
    <property type="entry name" value="ACR_tran"/>
    <property type="match status" value="1"/>
</dbReference>
<dbReference type="EMBL" id="SNRY01004775">
    <property type="protein sequence ID" value="KAA6316736.1"/>
    <property type="molecule type" value="Genomic_DNA"/>
</dbReference>
<dbReference type="Gene3D" id="3.30.70.1430">
    <property type="entry name" value="Multidrug efflux transporter AcrB pore domain"/>
    <property type="match status" value="1"/>
</dbReference>
<dbReference type="SUPFAM" id="SSF82693">
    <property type="entry name" value="Multidrug efflux transporter AcrB pore domain, PN1, PN2, PC1 and PC2 subdomains"/>
    <property type="match status" value="1"/>
</dbReference>
<dbReference type="Gene3D" id="3.30.70.1320">
    <property type="entry name" value="Multidrug efflux transporter AcrB pore domain like"/>
    <property type="match status" value="1"/>
</dbReference>
<protein>
    <submittedName>
        <fullName evidence="1">Cation efflux system protein CusA</fullName>
    </submittedName>
</protein>
<dbReference type="AlphaFoldDB" id="A0A5J4Q493"/>
<dbReference type="PANTHER" id="PTHR32063:SF19">
    <property type="entry name" value="CATION EFFLUX SYSTEM PROTEIN CUSA"/>
    <property type="match status" value="1"/>
</dbReference>
<dbReference type="GO" id="GO:0005886">
    <property type="term" value="C:plasma membrane"/>
    <property type="evidence" value="ECO:0007669"/>
    <property type="project" value="TreeGrafter"/>
</dbReference>
<evidence type="ECO:0000313" key="1">
    <source>
        <dbReference type="EMBL" id="KAA6316736.1"/>
    </source>
</evidence>
<comment type="caution">
    <text evidence="1">The sequence shown here is derived from an EMBL/GenBank/DDBJ whole genome shotgun (WGS) entry which is preliminary data.</text>
</comment>
<dbReference type="InterPro" id="IPR001036">
    <property type="entry name" value="Acrflvin-R"/>
</dbReference>
<organism evidence="1">
    <name type="scientific">termite gut metagenome</name>
    <dbReference type="NCBI Taxonomy" id="433724"/>
    <lineage>
        <taxon>unclassified sequences</taxon>
        <taxon>metagenomes</taxon>
        <taxon>organismal metagenomes</taxon>
    </lineage>
</organism>
<reference evidence="1" key="1">
    <citation type="submission" date="2019-03" db="EMBL/GenBank/DDBJ databases">
        <title>Single cell metagenomics reveals metabolic interactions within the superorganism composed of flagellate Streblomastix strix and complex community of Bacteroidetes bacteria on its surface.</title>
        <authorList>
            <person name="Treitli S.C."/>
            <person name="Kolisko M."/>
            <person name="Husnik F."/>
            <person name="Keeling P."/>
            <person name="Hampl V."/>
        </authorList>
    </citation>
    <scope>NUCLEOTIDE SEQUENCE</scope>
    <source>
        <strain evidence="1">STM</strain>
    </source>
</reference>
<proteinExistence type="predicted"/>
<feature type="non-terminal residue" evidence="1">
    <location>
        <position position="191"/>
    </location>
</feature>
<gene>
    <name evidence="1" type="ORF">EZS27_032999</name>
</gene>
<name>A0A5J4Q493_9ZZZZ</name>
<dbReference type="PANTHER" id="PTHR32063">
    <property type="match status" value="1"/>
</dbReference>
<accession>A0A5J4Q493</accession>
<sequence length="191" mass="21405">MLNKIIKYFLENRLITILLLITLVVWGLSSAPFNWHGGLLPRNPVPVDAIPDIGENQQIVATEWMGRSPKDIQDQITYPLTTSLLGVPGVKTIRSTSMFGMSFIYIIFNDDVEFYWSRSRILEKLNSLPAGTLPKGVQPSLGPDATALGQIFWYTLEGRNPETGKPAGGWDPDELRTIQDFYVKYTLSSAE</sequence>